<keyword evidence="1" id="KW-0378">Hydrolase</keyword>
<dbReference type="InterPro" id="IPR043502">
    <property type="entry name" value="DNA/RNA_pol_sf"/>
</dbReference>
<name>A0A225UBS2_9STRA</name>
<evidence type="ECO:0000313" key="2">
    <source>
        <dbReference type="Proteomes" id="UP000198211"/>
    </source>
</evidence>
<keyword evidence="2" id="KW-1185">Reference proteome</keyword>
<proteinExistence type="predicted"/>
<evidence type="ECO:0000313" key="1">
    <source>
        <dbReference type="EMBL" id="OWY90448.1"/>
    </source>
</evidence>
<sequence>WRLVLGDDPPARVLPLELHLKPNARLYRCKVKQYSPEKAEFLAKFNAERVKLGWVYENKKSRWACAALPVRKLNSNEYRQTNDYRPVNNMTEGIAGVMPSFQVRLERCKNKKFYASFDFLTGNRLLATATCQSLPSDTLLYDGPWNFHSDPSASQSMLEDDLLTQLEAIHHLGLNIRLSEVHP</sequence>
<feature type="non-terminal residue" evidence="1">
    <location>
        <position position="1"/>
    </location>
</feature>
<organism evidence="1 2">
    <name type="scientific">Phytophthora megakarya</name>
    <dbReference type="NCBI Taxonomy" id="4795"/>
    <lineage>
        <taxon>Eukaryota</taxon>
        <taxon>Sar</taxon>
        <taxon>Stramenopiles</taxon>
        <taxon>Oomycota</taxon>
        <taxon>Peronosporomycetes</taxon>
        <taxon>Peronosporales</taxon>
        <taxon>Peronosporaceae</taxon>
        <taxon>Phytophthora</taxon>
    </lineage>
</organism>
<accession>A0A225UBS2</accession>
<dbReference type="OrthoDB" id="121905at2759"/>
<dbReference type="AlphaFoldDB" id="A0A225UBS2"/>
<dbReference type="SUPFAM" id="SSF56672">
    <property type="entry name" value="DNA/RNA polymerases"/>
    <property type="match status" value="1"/>
</dbReference>
<dbReference type="Proteomes" id="UP000198211">
    <property type="component" value="Unassembled WGS sequence"/>
</dbReference>
<dbReference type="EMBL" id="NBNE01022908">
    <property type="protein sequence ID" value="OWY90448.1"/>
    <property type="molecule type" value="Genomic_DNA"/>
</dbReference>
<reference evidence="2" key="1">
    <citation type="submission" date="2017-03" db="EMBL/GenBank/DDBJ databases">
        <title>Phytopthora megakarya and P. palmivora, two closely related causual agents of cacao black pod achieved similar genome size and gene model numbers by different mechanisms.</title>
        <authorList>
            <person name="Ali S."/>
            <person name="Shao J."/>
            <person name="Larry D.J."/>
            <person name="Kronmiller B."/>
            <person name="Shen D."/>
            <person name="Strem M.D."/>
            <person name="Melnick R.L."/>
            <person name="Guiltinan M.J."/>
            <person name="Tyler B.M."/>
            <person name="Meinhardt L.W."/>
            <person name="Bailey B.A."/>
        </authorList>
    </citation>
    <scope>NUCLEOTIDE SEQUENCE [LARGE SCALE GENOMIC DNA]</scope>
    <source>
        <strain evidence="2">zdho120</strain>
    </source>
</reference>
<dbReference type="GO" id="GO:0016787">
    <property type="term" value="F:hydrolase activity"/>
    <property type="evidence" value="ECO:0007669"/>
    <property type="project" value="UniProtKB-KW"/>
</dbReference>
<dbReference type="Gene3D" id="3.10.10.10">
    <property type="entry name" value="HIV Type 1 Reverse Transcriptase, subunit A, domain 1"/>
    <property type="match status" value="1"/>
</dbReference>
<gene>
    <name evidence="1" type="ORF">PHMEG_00041420</name>
</gene>
<comment type="caution">
    <text evidence="1">The sequence shown here is derived from an EMBL/GenBank/DDBJ whole genome shotgun (WGS) entry which is preliminary data.</text>
</comment>
<protein>
    <submittedName>
        <fullName evidence="1">Glycoside hydrolase</fullName>
    </submittedName>
</protein>